<gene>
    <name evidence="1" type="ORF">F3Y22_tig00116989pilonHSYRG00103</name>
</gene>
<dbReference type="PANTHER" id="PTHR45500">
    <property type="entry name" value="OS02G0202600 PROTEIN"/>
    <property type="match status" value="1"/>
</dbReference>
<organism evidence="1 2">
    <name type="scientific">Hibiscus syriacus</name>
    <name type="common">Rose of Sharon</name>
    <dbReference type="NCBI Taxonomy" id="106335"/>
    <lineage>
        <taxon>Eukaryota</taxon>
        <taxon>Viridiplantae</taxon>
        <taxon>Streptophyta</taxon>
        <taxon>Embryophyta</taxon>
        <taxon>Tracheophyta</taxon>
        <taxon>Spermatophyta</taxon>
        <taxon>Magnoliopsida</taxon>
        <taxon>eudicotyledons</taxon>
        <taxon>Gunneridae</taxon>
        <taxon>Pentapetalae</taxon>
        <taxon>rosids</taxon>
        <taxon>malvids</taxon>
        <taxon>Malvales</taxon>
        <taxon>Malvaceae</taxon>
        <taxon>Malvoideae</taxon>
        <taxon>Hibiscus</taxon>
    </lineage>
</organism>
<accession>A0A6A2WHI8</accession>
<evidence type="ECO:0000313" key="2">
    <source>
        <dbReference type="Proteomes" id="UP000436088"/>
    </source>
</evidence>
<dbReference type="PANTHER" id="PTHR45500:SF1">
    <property type="entry name" value="OS02G0202600 PROTEIN"/>
    <property type="match status" value="1"/>
</dbReference>
<sequence length="108" mass="12526">MHCRNKKAMELIAKGWSALKEVDRVIDYCELNDKRLVSLLRENFELALEADNSNAHARMSMFNPISQLSIIWRKQLGRCSLPSRHGVLDRGLREERRCFSIMVIPQGI</sequence>
<protein>
    <submittedName>
        <fullName evidence="1">Uncharacterized protein</fullName>
    </submittedName>
</protein>
<dbReference type="EMBL" id="VEPZ02001757">
    <property type="protein sequence ID" value="KAE8657531.1"/>
    <property type="molecule type" value="Genomic_DNA"/>
</dbReference>
<comment type="caution">
    <text evidence="1">The sequence shown here is derived from an EMBL/GenBank/DDBJ whole genome shotgun (WGS) entry which is preliminary data.</text>
</comment>
<dbReference type="Proteomes" id="UP000436088">
    <property type="component" value="Unassembled WGS sequence"/>
</dbReference>
<evidence type="ECO:0000313" key="1">
    <source>
        <dbReference type="EMBL" id="KAE8657531.1"/>
    </source>
</evidence>
<dbReference type="AlphaFoldDB" id="A0A6A2WHI8"/>
<reference evidence="1" key="1">
    <citation type="submission" date="2019-09" db="EMBL/GenBank/DDBJ databases">
        <title>Draft genome information of white flower Hibiscus syriacus.</title>
        <authorList>
            <person name="Kim Y.-M."/>
        </authorList>
    </citation>
    <scope>NUCLEOTIDE SEQUENCE [LARGE SCALE GENOMIC DNA]</scope>
    <source>
        <strain evidence="1">YM2019G1</strain>
    </source>
</reference>
<keyword evidence="2" id="KW-1185">Reference proteome</keyword>
<name>A0A6A2WHI8_HIBSY</name>
<proteinExistence type="predicted"/>